<feature type="region of interest" description="Disordered" evidence="1">
    <location>
        <begin position="352"/>
        <end position="394"/>
    </location>
</feature>
<accession>A0A385TZW3</accession>
<sequence>MITVSGIWTKRADEAQRALERHFWNDSIRMYNIETPCPNGACNTIFHYWWMAHAADVLVDGYVRTADPLYAERLEQLYEGVLRRNDGEWPNELYDDMEWMALAWLRAYEATGLEKYKHAALTLWEDIQTGWNDVQGGGIAWHKEQLGYKNTPANAPAVILAARLHRAFGNPADLQWALKIYAWQKNALVDPATGFVWDGMNRTGDGAIDKDWKFTYCQGVFIGAAVELFRVTGDSAYLEDSKRTFQAMRVELADSAEGILPDEGGGDAGLFKGILIRYATEAIKVWPESAEAAGWLTRNANVLWEQGKTADGALFGTDWKSHSTSDAIIQLSSQLSGVMLLECAAVLEQSAEQASGSDEGDSRANGQGGAANSRHQVDAPGDGDHVQRGRNSAANWDERADLLQEAMYRNYGNPDSGIMDQWFPREHAAAGENFYYWWQAHVLDVLVDAYKRTGKPVYADRMEAFSRSLYKYNGHTFTHNYYDDMEWTALALLRAHQATGSEWYKEQALALWEDIKTAWNDHCGGGMAWKKDQLDYKNTPANAPAAILAARLYLLERNEEDLNWAKRIYEWNKSRLVDPSTGFVWDGMNRLGDGEIDYDWKFTYCQGVFLGAGVELYRCTADKSYLEDAKRTADACMLELCDPETLLLPDEGIDDTGLFKGILIRYLLVLLEEVPEEAAVRRMIQCNAETLWEKGMLEDAGLCGPAWDALPTLPVQLSVQLSGIMLTEAAAVLSK</sequence>
<evidence type="ECO:0000313" key="2">
    <source>
        <dbReference type="EMBL" id="AYB46855.1"/>
    </source>
</evidence>
<name>A0A385TZW3_PAELA</name>
<dbReference type="AlphaFoldDB" id="A0A385TZW3"/>
<dbReference type="RefSeq" id="WP_119850387.1">
    <property type="nucleotide sequence ID" value="NZ_CP032412.1"/>
</dbReference>
<proteinExistence type="predicted"/>
<organism evidence="2 3">
    <name type="scientific">Paenibacillus lautus</name>
    <name type="common">Bacillus lautus</name>
    <dbReference type="NCBI Taxonomy" id="1401"/>
    <lineage>
        <taxon>Bacteria</taxon>
        <taxon>Bacillati</taxon>
        <taxon>Bacillota</taxon>
        <taxon>Bacilli</taxon>
        <taxon>Bacillales</taxon>
        <taxon>Paenibacillaceae</taxon>
        <taxon>Paenibacillus</taxon>
    </lineage>
</organism>
<evidence type="ECO:0000313" key="3">
    <source>
        <dbReference type="Proteomes" id="UP000266552"/>
    </source>
</evidence>
<keyword evidence="2" id="KW-0378">Hydrolase</keyword>
<evidence type="ECO:0000256" key="1">
    <source>
        <dbReference type="SAM" id="MobiDB-lite"/>
    </source>
</evidence>
<dbReference type="GO" id="GO:0005975">
    <property type="term" value="P:carbohydrate metabolic process"/>
    <property type="evidence" value="ECO:0007669"/>
    <property type="project" value="InterPro"/>
</dbReference>
<dbReference type="Gene3D" id="1.50.10.20">
    <property type="match status" value="2"/>
</dbReference>
<dbReference type="SUPFAM" id="SSF48208">
    <property type="entry name" value="Six-hairpin glycosidases"/>
    <property type="match status" value="2"/>
</dbReference>
<reference evidence="2 3" key="1">
    <citation type="submission" date="2018-09" db="EMBL/GenBank/DDBJ databases">
        <title>Genome Sequence of Paenibacillus lautus Strain E7593-69, Azo Dye-Degrading Bacteria, Isolated from Commercial Tattoo Inks.</title>
        <authorList>
            <person name="Nho S.W."/>
            <person name="Kim S.-J."/>
            <person name="Kweon O."/>
            <person name="Cerniglia C.E."/>
        </authorList>
    </citation>
    <scope>NUCLEOTIDE SEQUENCE [LARGE SCALE GENOMIC DNA]</scope>
    <source>
        <strain evidence="2 3">E7593-69</strain>
    </source>
</reference>
<dbReference type="PANTHER" id="PTHR47791:SF3">
    <property type="entry name" value="MEIOTICALLY UP-REGULATED GENE 191 PROTEIN"/>
    <property type="match status" value="1"/>
</dbReference>
<gene>
    <name evidence="2" type="ORF">D5F53_27645</name>
</gene>
<dbReference type="InterPro" id="IPR008928">
    <property type="entry name" value="6-hairpin_glycosidase_sf"/>
</dbReference>
<protein>
    <submittedName>
        <fullName evidence="2">Glycoside hydrolase</fullName>
    </submittedName>
</protein>
<dbReference type="InterPro" id="IPR053169">
    <property type="entry name" value="MUG_Protein"/>
</dbReference>
<dbReference type="InterPro" id="IPR005198">
    <property type="entry name" value="Glyco_hydro_76"/>
</dbReference>
<dbReference type="EMBL" id="CP032412">
    <property type="protein sequence ID" value="AYB46855.1"/>
    <property type="molecule type" value="Genomic_DNA"/>
</dbReference>
<dbReference type="KEGG" id="plw:D5F53_27645"/>
<dbReference type="Proteomes" id="UP000266552">
    <property type="component" value="Chromosome"/>
</dbReference>
<dbReference type="Pfam" id="PF03663">
    <property type="entry name" value="Glyco_hydro_76"/>
    <property type="match status" value="2"/>
</dbReference>
<dbReference type="GO" id="GO:0016787">
    <property type="term" value="F:hydrolase activity"/>
    <property type="evidence" value="ECO:0007669"/>
    <property type="project" value="UniProtKB-KW"/>
</dbReference>
<dbReference type="PANTHER" id="PTHR47791">
    <property type="entry name" value="MEIOTICALLY UP-REGULATED GENE 191 PROTEIN"/>
    <property type="match status" value="1"/>
</dbReference>
<keyword evidence="3" id="KW-1185">Reference proteome</keyword>